<dbReference type="InterPro" id="IPR011444">
    <property type="entry name" value="DUF1549"/>
</dbReference>
<feature type="chain" id="PRO_5022245536" evidence="1">
    <location>
        <begin position="28"/>
        <end position="839"/>
    </location>
</feature>
<keyword evidence="1" id="KW-0732">Signal</keyword>
<gene>
    <name evidence="5" type="ORF">ETAA8_01760</name>
</gene>
<keyword evidence="6" id="KW-1185">Reference proteome</keyword>
<feature type="signal peptide" evidence="1">
    <location>
        <begin position="1"/>
        <end position="27"/>
    </location>
</feature>
<dbReference type="InterPro" id="IPR011429">
    <property type="entry name" value="Cyt_c_Planctomycete-type"/>
</dbReference>
<dbReference type="AlphaFoldDB" id="A0A517Y4G1"/>
<name>A0A517Y4G1_9BACT</name>
<dbReference type="Proteomes" id="UP000315017">
    <property type="component" value="Chromosome"/>
</dbReference>
<evidence type="ECO:0000313" key="5">
    <source>
        <dbReference type="EMBL" id="QDU25115.1"/>
    </source>
</evidence>
<reference evidence="5 6" key="1">
    <citation type="submission" date="2019-02" db="EMBL/GenBank/DDBJ databases">
        <title>Deep-cultivation of Planctomycetes and their phenomic and genomic characterization uncovers novel biology.</title>
        <authorList>
            <person name="Wiegand S."/>
            <person name="Jogler M."/>
            <person name="Boedeker C."/>
            <person name="Pinto D."/>
            <person name="Vollmers J."/>
            <person name="Rivas-Marin E."/>
            <person name="Kohn T."/>
            <person name="Peeters S.H."/>
            <person name="Heuer A."/>
            <person name="Rast P."/>
            <person name="Oberbeckmann S."/>
            <person name="Bunk B."/>
            <person name="Jeske O."/>
            <person name="Meyerdierks A."/>
            <person name="Storesund J.E."/>
            <person name="Kallscheuer N."/>
            <person name="Luecker S."/>
            <person name="Lage O.M."/>
            <person name="Pohl T."/>
            <person name="Merkel B.J."/>
            <person name="Hornburger P."/>
            <person name="Mueller R.-W."/>
            <person name="Bruemmer F."/>
            <person name="Labrenz M."/>
            <person name="Spormann A.M."/>
            <person name="Op den Camp H."/>
            <person name="Overmann J."/>
            <person name="Amann R."/>
            <person name="Jetten M.S.M."/>
            <person name="Mascher T."/>
            <person name="Medema M.H."/>
            <person name="Devos D.P."/>
            <person name="Kaster A.-K."/>
            <person name="Ovreas L."/>
            <person name="Rohde M."/>
            <person name="Galperin M.Y."/>
            <person name="Jogler C."/>
        </authorList>
    </citation>
    <scope>NUCLEOTIDE SEQUENCE [LARGE SCALE GENOMIC DNA]</scope>
    <source>
        <strain evidence="5 6">ETA_A8</strain>
    </source>
</reference>
<evidence type="ECO:0000259" key="3">
    <source>
        <dbReference type="Pfam" id="PF07587"/>
    </source>
</evidence>
<dbReference type="EMBL" id="CP036274">
    <property type="protein sequence ID" value="QDU25115.1"/>
    <property type="molecule type" value="Genomic_DNA"/>
</dbReference>
<dbReference type="InterPro" id="IPR022655">
    <property type="entry name" value="DUF1553"/>
</dbReference>
<feature type="domain" description="DUF1549" evidence="2">
    <location>
        <begin position="181"/>
        <end position="387"/>
    </location>
</feature>
<dbReference type="PANTHER" id="PTHR35889">
    <property type="entry name" value="CYCLOINULO-OLIGOSACCHARIDE FRUCTANOTRANSFERASE-RELATED"/>
    <property type="match status" value="1"/>
</dbReference>
<dbReference type="RefSeq" id="WP_145083491.1">
    <property type="nucleotide sequence ID" value="NZ_CP036274.1"/>
</dbReference>
<dbReference type="Pfam" id="PF07587">
    <property type="entry name" value="PSD1"/>
    <property type="match status" value="1"/>
</dbReference>
<protein>
    <submittedName>
        <fullName evidence="5">Planctomycete cytochrome C</fullName>
    </submittedName>
</protein>
<evidence type="ECO:0000259" key="4">
    <source>
        <dbReference type="Pfam" id="PF07635"/>
    </source>
</evidence>
<evidence type="ECO:0000259" key="2">
    <source>
        <dbReference type="Pfam" id="PF07583"/>
    </source>
</evidence>
<feature type="domain" description="Cytochrome C Planctomycete-type" evidence="4">
    <location>
        <begin position="56"/>
        <end position="114"/>
    </location>
</feature>
<dbReference type="KEGG" id="aagg:ETAA8_01760"/>
<evidence type="ECO:0000313" key="6">
    <source>
        <dbReference type="Proteomes" id="UP000315017"/>
    </source>
</evidence>
<evidence type="ECO:0000256" key="1">
    <source>
        <dbReference type="SAM" id="SignalP"/>
    </source>
</evidence>
<feature type="domain" description="DUF1553" evidence="3">
    <location>
        <begin position="549"/>
        <end position="806"/>
    </location>
</feature>
<organism evidence="5 6">
    <name type="scientific">Anatilimnocola aggregata</name>
    <dbReference type="NCBI Taxonomy" id="2528021"/>
    <lineage>
        <taxon>Bacteria</taxon>
        <taxon>Pseudomonadati</taxon>
        <taxon>Planctomycetota</taxon>
        <taxon>Planctomycetia</taxon>
        <taxon>Pirellulales</taxon>
        <taxon>Pirellulaceae</taxon>
        <taxon>Anatilimnocola</taxon>
    </lineage>
</organism>
<dbReference type="Pfam" id="PF07635">
    <property type="entry name" value="PSCyt1"/>
    <property type="match status" value="1"/>
</dbReference>
<dbReference type="Pfam" id="PF07583">
    <property type="entry name" value="PSCyt2"/>
    <property type="match status" value="1"/>
</dbReference>
<dbReference type="PANTHER" id="PTHR35889:SF3">
    <property type="entry name" value="F-BOX DOMAIN-CONTAINING PROTEIN"/>
    <property type="match status" value="1"/>
</dbReference>
<dbReference type="OrthoDB" id="127107at2"/>
<proteinExistence type="predicted"/>
<sequence precursor="true">MLLSRLPAGYTHYAIFVAALLAATVSAAEEPAKDPFSAADVTFFEKEVFPILRANCLACHGGEPKVQGEFKLTSRDAILKGGESGEAGATPGKPEASSLIDAINYGGLEMPPKGKLPQSQIEILTRWVKMGLPYSDKLVAATLKRHGAPVVDEEARNFWAFRAVVRPAVPAVKNQAWASNPVDAFILSKLESKGFTPAKPADKASLLRRAYYSVTGLPPSPAEVAAFLQDESPNAYEKVVDRLLESRHYGEHWGRHWLDLVRYAETNSFERDNPKPFVWRYRDYVIRSFNVDKPYDQFIREQLAGDELDEVTSETLIATGYYRLGLWDDEPADRLLAYYDGLDDLVATTSQTFLGLTVNCCRCHDHKIDPIPQRDYYRLMAFFHGVKHYDNGGNSLRTIASEEVQQQHRGQIEAHNAKLREFDKLIAEMDEILKPHLKGGEIDDFKHDARKVELFKRYAPDPIPYEVFEKYRSRFKERDQLRRNPPKSGEMALVVTENGPKAKDTFVLLRGNPTSPGDKVEPGFPSVLFPAEMPPTPEITPSGSNTSGRRRVLADWIASPQNQLTPRVLVNRVWQYHFGRGLVRSSSNFGYMGTPPTHPELLDYLASEFVAGGMKLKSLHRLLLTSNTFRMSTDTTPAANLKDPENDLYSHFDLRRLTAEEIRDSVLAVSGNLNLKKSEGPSIYPFIPAEVLAGQSQPGKGWDKSSPEDAAGRSVYVHIKRSLGLPILTVFDAPDPDSPCPVRFTTTQPTQALGMINGQFMQSQAAEFAKQLQSQSAKPAEQIRLALRRALQREPVEKEISRGLQFLRDAQAQDKLTADLALQRFCLLTLNLNEFVFLD</sequence>
<accession>A0A517Y4G1</accession>